<comment type="caution">
    <text evidence="2">The sequence shown here is derived from an EMBL/GenBank/DDBJ whole genome shotgun (WGS) entry which is preliminary data.</text>
</comment>
<dbReference type="Proteomes" id="UP000632740">
    <property type="component" value="Unassembled WGS sequence"/>
</dbReference>
<dbReference type="RefSeq" id="WP_203751789.1">
    <property type="nucleotide sequence ID" value="NZ_BONK01000005.1"/>
</dbReference>
<keyword evidence="3" id="KW-1185">Reference proteome</keyword>
<dbReference type="InterPro" id="IPR049082">
    <property type="entry name" value="T7SS_signal"/>
</dbReference>
<protein>
    <recommendedName>
        <fullName evidence="1">Putative T7SS secretion signal domain-containing protein</fullName>
    </recommendedName>
</protein>
<proteinExistence type="predicted"/>
<name>A0A919P1W1_9CELL</name>
<dbReference type="Pfam" id="PF21725">
    <property type="entry name" value="T7SS_signal"/>
    <property type="match status" value="1"/>
</dbReference>
<organism evidence="2 3">
    <name type="scientific">Cellulomonas chitinilytica</name>
    <dbReference type="NCBI Taxonomy" id="398759"/>
    <lineage>
        <taxon>Bacteria</taxon>
        <taxon>Bacillati</taxon>
        <taxon>Actinomycetota</taxon>
        <taxon>Actinomycetes</taxon>
        <taxon>Micrococcales</taxon>
        <taxon>Cellulomonadaceae</taxon>
        <taxon>Cellulomonas</taxon>
    </lineage>
</organism>
<dbReference type="AlphaFoldDB" id="A0A919P1W1"/>
<evidence type="ECO:0000313" key="3">
    <source>
        <dbReference type="Proteomes" id="UP000632740"/>
    </source>
</evidence>
<dbReference type="SUPFAM" id="SSF140453">
    <property type="entry name" value="EsxAB dimer-like"/>
    <property type="match status" value="1"/>
</dbReference>
<reference evidence="2" key="1">
    <citation type="submission" date="2021-01" db="EMBL/GenBank/DDBJ databases">
        <title>Whole genome shotgun sequence of Cellulomonas chitinilytica NBRC 110799.</title>
        <authorList>
            <person name="Komaki H."/>
            <person name="Tamura T."/>
        </authorList>
    </citation>
    <scope>NUCLEOTIDE SEQUENCE</scope>
    <source>
        <strain evidence="2">NBRC 110799</strain>
    </source>
</reference>
<evidence type="ECO:0000313" key="2">
    <source>
        <dbReference type="EMBL" id="GIG21130.1"/>
    </source>
</evidence>
<dbReference type="EMBL" id="BONK01000005">
    <property type="protein sequence ID" value="GIG21130.1"/>
    <property type="molecule type" value="Genomic_DNA"/>
</dbReference>
<sequence>MAAALGSTTDALELIPGRPAAVYADADNLRRRARQLEDAADDLARVRTPGWEGAQADRFCDALATRPKGWRKTADALDEAATALTRYADVLTAAQGDAAHAIELWTKGEHLTAAAKHGHSLAVDAYNRTLTRGFIATRPPAFVDTGAHARQEALDVLDHARSSVKRAGDDAADTLAGIEVSDTPVVRTHTETQGRTDSGQVSMAPIVSIDPKTGKVTFKAGKFEGETLAGSATASVTAVDGHQFATAQASAQAGFKSEGEVSAEDGQLRAKVSATGGLFGDASASIGNQYATVNANASAMVGGAAEAGVGIGKEGVDAEAGAFLGAKGHVGGGVQMGGLGANVGAEGWLGAGAEAKFKAGMNEDGSWSAKSSAGASFPVGGSLSSAFTVAAEDVGDFLHDAVGSLTVWTATR</sequence>
<accession>A0A919P1W1</accession>
<feature type="domain" description="Putative T7SS secretion signal" evidence="1">
    <location>
        <begin position="4"/>
        <end position="175"/>
    </location>
</feature>
<gene>
    <name evidence="2" type="ORF">Cch01nite_18540</name>
</gene>
<dbReference type="Gene3D" id="1.10.287.1060">
    <property type="entry name" value="ESAT-6-like"/>
    <property type="match status" value="1"/>
</dbReference>
<evidence type="ECO:0000259" key="1">
    <source>
        <dbReference type="Pfam" id="PF21725"/>
    </source>
</evidence>
<dbReference type="InterPro" id="IPR036689">
    <property type="entry name" value="ESAT-6-like_sf"/>
</dbReference>